<dbReference type="AlphaFoldDB" id="E1YF99"/>
<gene>
    <name evidence="1" type="ORF">N47_J02240</name>
</gene>
<proteinExistence type="predicted"/>
<name>E1YF99_9BACT</name>
<sequence>MLSALSLTFAGGLEKGDAILTASITLLSRISFPELWYAATEIAAGASVPVSKSCWAITGRVEPPLVQRAVVLVEQASVSSTQ</sequence>
<protein>
    <submittedName>
        <fullName evidence="1">Uncharacterized protein</fullName>
    </submittedName>
</protein>
<organism evidence="1">
    <name type="scientific">uncultured Desulfobacterium sp</name>
    <dbReference type="NCBI Taxonomy" id="201089"/>
    <lineage>
        <taxon>Bacteria</taxon>
        <taxon>Pseudomonadati</taxon>
        <taxon>Thermodesulfobacteriota</taxon>
        <taxon>Desulfobacteria</taxon>
        <taxon>Desulfobacterales</taxon>
        <taxon>Desulfobacteriaceae</taxon>
        <taxon>Desulfobacterium</taxon>
        <taxon>environmental samples</taxon>
    </lineage>
</organism>
<reference evidence="1" key="1">
    <citation type="journal article" date="2011" name="Environ. Microbiol.">
        <title>Genomic insights into the metabolic potential of the polycyclic aromatic hydrocarbon degrading sulfate-reducing Deltaproteobacterium N47.</title>
        <authorList>
            <person name="Bergmann F."/>
            <person name="Selesi D."/>
            <person name="Weinmaier T."/>
            <person name="Tischler P."/>
            <person name="Rattei T."/>
            <person name="Meckenstock R.U."/>
        </authorList>
    </citation>
    <scope>NUCLEOTIDE SEQUENCE</scope>
</reference>
<evidence type="ECO:0000313" key="1">
    <source>
        <dbReference type="EMBL" id="CBX29243.1"/>
    </source>
</evidence>
<dbReference type="EMBL" id="FR695872">
    <property type="protein sequence ID" value="CBX29243.1"/>
    <property type="molecule type" value="Genomic_DNA"/>
</dbReference>
<accession>E1YF99</accession>